<evidence type="ECO:0000256" key="2">
    <source>
        <dbReference type="ARBA" id="ARBA00004922"/>
    </source>
</evidence>
<evidence type="ECO:0000256" key="6">
    <source>
        <dbReference type="ARBA" id="ARBA00022679"/>
    </source>
</evidence>
<dbReference type="GO" id="GO:0016263">
    <property type="term" value="F:glycoprotein-N-acetylgalactosamine 3-beta-galactosyltransferase activity"/>
    <property type="evidence" value="ECO:0007669"/>
    <property type="project" value="UniProtKB-EC"/>
</dbReference>
<sequence length="248" mass="27794">MAYPPAPAPGAPGATASDVSRKGRPGKACKSFPKHILSRIQPVLKVGHGDNQEKLQAQMESVSACFSADELLVMSDFEERIGAHDSVNVLAHLAESHYNATRFKLWDSYLNLQRGQGDVRGWDLDKFKFLPAVEVAWAKKPNREFYVFYETDTYIFWDNLFRFLDLLNPDENLYMGSPTPGRADPKRLGQGTFFANGGPGYVVSRGVMRAMLEQETDKHASFSSRWSHLQHDDECCGDSVLGWTQCAK</sequence>
<keyword evidence="7" id="KW-0812">Transmembrane</keyword>
<evidence type="ECO:0000256" key="11">
    <source>
        <dbReference type="ARBA" id="ARBA00023136"/>
    </source>
</evidence>
<evidence type="ECO:0000259" key="13">
    <source>
        <dbReference type="Pfam" id="PF02434"/>
    </source>
</evidence>
<dbReference type="EC" id="2.4.1.122" evidence="4"/>
<keyword evidence="11" id="KW-0472">Membrane</keyword>
<evidence type="ECO:0000256" key="1">
    <source>
        <dbReference type="ARBA" id="ARBA00004606"/>
    </source>
</evidence>
<keyword evidence="8" id="KW-0547">Nucleotide-binding</keyword>
<dbReference type="Proteomes" id="UP000076863">
    <property type="component" value="Unassembled WGS sequence"/>
</dbReference>
<gene>
    <name evidence="14" type="ORF">BBO_02613</name>
</gene>
<feature type="compositionally biased region" description="Pro residues" evidence="12">
    <location>
        <begin position="1"/>
        <end position="10"/>
    </location>
</feature>
<accession>A0A167HUS0</accession>
<dbReference type="InterPro" id="IPR026050">
    <property type="entry name" value="C1GALT1/C1GALT1_chp1"/>
</dbReference>
<comment type="caution">
    <text evidence="14">The sequence shown here is derived from an EMBL/GenBank/DDBJ whole genome shotgun (WGS) entry which is preliminary data.</text>
</comment>
<dbReference type="OrthoDB" id="414175at2759"/>
<comment type="similarity">
    <text evidence="3">Belongs to the glycosyltransferase 31 family. Beta3-Gal-T subfamily.</text>
</comment>
<name>A0A167HUS0_9HYPO</name>
<evidence type="ECO:0000256" key="3">
    <source>
        <dbReference type="ARBA" id="ARBA00006462"/>
    </source>
</evidence>
<evidence type="ECO:0000256" key="8">
    <source>
        <dbReference type="ARBA" id="ARBA00022741"/>
    </source>
</evidence>
<dbReference type="Gene3D" id="3.90.550.50">
    <property type="match status" value="1"/>
</dbReference>
<evidence type="ECO:0000313" key="15">
    <source>
        <dbReference type="Proteomes" id="UP000076863"/>
    </source>
</evidence>
<dbReference type="GO" id="GO:0016020">
    <property type="term" value="C:membrane"/>
    <property type="evidence" value="ECO:0007669"/>
    <property type="project" value="UniProtKB-SubCell"/>
</dbReference>
<reference evidence="14 15" key="1">
    <citation type="journal article" date="2016" name="Genome Biol. Evol.">
        <title>Divergent and convergent evolution of fungal pathogenicity.</title>
        <authorList>
            <person name="Shang Y."/>
            <person name="Xiao G."/>
            <person name="Zheng P."/>
            <person name="Cen K."/>
            <person name="Zhan S."/>
            <person name="Wang C."/>
        </authorList>
    </citation>
    <scope>NUCLEOTIDE SEQUENCE [LARGE SCALE GENOMIC DNA]</scope>
    <source>
        <strain evidence="14 15">RCEF 3172</strain>
    </source>
</reference>
<keyword evidence="10" id="KW-1133">Transmembrane helix</keyword>
<evidence type="ECO:0000256" key="9">
    <source>
        <dbReference type="ARBA" id="ARBA00022968"/>
    </source>
</evidence>
<feature type="domain" description="Fringe-like glycosyltransferase" evidence="13">
    <location>
        <begin position="137"/>
        <end position="235"/>
    </location>
</feature>
<evidence type="ECO:0000256" key="4">
    <source>
        <dbReference type="ARBA" id="ARBA00012557"/>
    </source>
</evidence>
<dbReference type="PANTHER" id="PTHR23033">
    <property type="entry name" value="BETA1,3-GALACTOSYLTRANSFERASE"/>
    <property type="match status" value="1"/>
</dbReference>
<comment type="pathway">
    <text evidence="2">Protein modification; protein glycosylation.</text>
</comment>
<dbReference type="PANTHER" id="PTHR23033:SF43">
    <property type="entry name" value="APPLE DOMAIN-CONTAINING PROTEIN"/>
    <property type="match status" value="1"/>
</dbReference>
<keyword evidence="15" id="KW-1185">Reference proteome</keyword>
<evidence type="ECO:0000256" key="10">
    <source>
        <dbReference type="ARBA" id="ARBA00022989"/>
    </source>
</evidence>
<evidence type="ECO:0000256" key="5">
    <source>
        <dbReference type="ARBA" id="ARBA00022676"/>
    </source>
</evidence>
<evidence type="ECO:0000313" key="14">
    <source>
        <dbReference type="EMBL" id="OAA48344.1"/>
    </source>
</evidence>
<dbReference type="GO" id="GO:0000166">
    <property type="term" value="F:nucleotide binding"/>
    <property type="evidence" value="ECO:0007669"/>
    <property type="project" value="UniProtKB-KW"/>
</dbReference>
<organism evidence="14 15">
    <name type="scientific">Beauveria brongniartii RCEF 3172</name>
    <dbReference type="NCBI Taxonomy" id="1081107"/>
    <lineage>
        <taxon>Eukaryota</taxon>
        <taxon>Fungi</taxon>
        <taxon>Dikarya</taxon>
        <taxon>Ascomycota</taxon>
        <taxon>Pezizomycotina</taxon>
        <taxon>Sordariomycetes</taxon>
        <taxon>Hypocreomycetidae</taxon>
        <taxon>Hypocreales</taxon>
        <taxon>Cordycipitaceae</taxon>
        <taxon>Beauveria</taxon>
        <taxon>Beauveria brongniartii</taxon>
    </lineage>
</organism>
<protein>
    <recommendedName>
        <fullName evidence="4">N-acetylgalactosaminide beta-1,3-galactosyltransferase</fullName>
        <ecNumber evidence="4">2.4.1.122</ecNumber>
    </recommendedName>
</protein>
<keyword evidence="5" id="KW-0328">Glycosyltransferase</keyword>
<dbReference type="Pfam" id="PF02434">
    <property type="entry name" value="Fringe"/>
    <property type="match status" value="1"/>
</dbReference>
<evidence type="ECO:0000256" key="12">
    <source>
        <dbReference type="SAM" id="MobiDB-lite"/>
    </source>
</evidence>
<feature type="region of interest" description="Disordered" evidence="12">
    <location>
        <begin position="1"/>
        <end position="28"/>
    </location>
</feature>
<dbReference type="EMBL" id="AZHA01000005">
    <property type="protein sequence ID" value="OAA48344.1"/>
    <property type="molecule type" value="Genomic_DNA"/>
</dbReference>
<proteinExistence type="inferred from homology"/>
<dbReference type="InterPro" id="IPR003378">
    <property type="entry name" value="Fringe-like_glycosylTrfase"/>
</dbReference>
<comment type="subcellular location">
    <subcellularLocation>
        <location evidence="1">Membrane</location>
        <topology evidence="1">Single-pass type II membrane protein</topology>
    </subcellularLocation>
</comment>
<keyword evidence="6 14" id="KW-0808">Transferase</keyword>
<dbReference type="AlphaFoldDB" id="A0A167HUS0"/>
<keyword evidence="9" id="KW-0735">Signal-anchor</keyword>
<evidence type="ECO:0000256" key="7">
    <source>
        <dbReference type="ARBA" id="ARBA00022692"/>
    </source>
</evidence>